<accession>A0ABD2P3A8</accession>
<feature type="region of interest" description="Disordered" evidence="4">
    <location>
        <begin position="705"/>
        <end position="728"/>
    </location>
</feature>
<organism evidence="5 6">
    <name type="scientific">Cryptolaemus montrouzieri</name>
    <dbReference type="NCBI Taxonomy" id="559131"/>
    <lineage>
        <taxon>Eukaryota</taxon>
        <taxon>Metazoa</taxon>
        <taxon>Ecdysozoa</taxon>
        <taxon>Arthropoda</taxon>
        <taxon>Hexapoda</taxon>
        <taxon>Insecta</taxon>
        <taxon>Pterygota</taxon>
        <taxon>Neoptera</taxon>
        <taxon>Endopterygota</taxon>
        <taxon>Coleoptera</taxon>
        <taxon>Polyphaga</taxon>
        <taxon>Cucujiformia</taxon>
        <taxon>Coccinelloidea</taxon>
        <taxon>Coccinellidae</taxon>
        <taxon>Scymninae</taxon>
        <taxon>Scymnini</taxon>
        <taxon>Cryptolaemus</taxon>
    </lineage>
</organism>
<gene>
    <name evidence="5" type="ORF">HHI36_019481</name>
</gene>
<evidence type="ECO:0008006" key="7">
    <source>
        <dbReference type="Google" id="ProtNLM"/>
    </source>
</evidence>
<reference evidence="5 6" key="1">
    <citation type="journal article" date="2021" name="BMC Biol.">
        <title>Horizontally acquired antibacterial genes associated with adaptive radiation of ladybird beetles.</title>
        <authorList>
            <person name="Li H.S."/>
            <person name="Tang X.F."/>
            <person name="Huang Y.H."/>
            <person name="Xu Z.Y."/>
            <person name="Chen M.L."/>
            <person name="Du X.Y."/>
            <person name="Qiu B.Y."/>
            <person name="Chen P.T."/>
            <person name="Zhang W."/>
            <person name="Slipinski A."/>
            <person name="Escalona H.E."/>
            <person name="Waterhouse R.M."/>
            <person name="Zwick A."/>
            <person name="Pang H."/>
        </authorList>
    </citation>
    <scope>NUCLEOTIDE SEQUENCE [LARGE SCALE GENOMIC DNA]</scope>
    <source>
        <strain evidence="5">SYSU2018</strain>
    </source>
</reference>
<comment type="caution">
    <text evidence="5">The sequence shown here is derived from an EMBL/GenBank/DDBJ whole genome shotgun (WGS) entry which is preliminary data.</text>
</comment>
<dbReference type="Gene3D" id="3.30.70.360">
    <property type="match status" value="1"/>
</dbReference>
<name>A0ABD2P3A8_9CUCU</name>
<dbReference type="InterPro" id="IPR002933">
    <property type="entry name" value="Peptidase_M20"/>
</dbReference>
<keyword evidence="6" id="KW-1185">Reference proteome</keyword>
<evidence type="ECO:0000256" key="2">
    <source>
        <dbReference type="ARBA" id="ARBA00022723"/>
    </source>
</evidence>
<evidence type="ECO:0000256" key="3">
    <source>
        <dbReference type="ARBA" id="ARBA00022801"/>
    </source>
</evidence>
<dbReference type="AlphaFoldDB" id="A0ABD2P3A8"/>
<dbReference type="GO" id="GO:0008233">
    <property type="term" value="F:peptidase activity"/>
    <property type="evidence" value="ECO:0007669"/>
    <property type="project" value="UniProtKB-KW"/>
</dbReference>
<dbReference type="Proteomes" id="UP001516400">
    <property type="component" value="Unassembled WGS sequence"/>
</dbReference>
<protein>
    <recommendedName>
        <fullName evidence="7">Cytosolic non-specific dipeptidase</fullName>
    </recommendedName>
</protein>
<dbReference type="Pfam" id="PF01546">
    <property type="entry name" value="Peptidase_M20"/>
    <property type="match status" value="1"/>
</dbReference>
<dbReference type="Gene3D" id="3.40.630.10">
    <property type="entry name" value="Zn peptidases"/>
    <property type="match status" value="1"/>
</dbReference>
<dbReference type="PANTHER" id="PTHR43270">
    <property type="entry name" value="BETA-ALA-HIS DIPEPTIDASE"/>
    <property type="match status" value="1"/>
</dbReference>
<dbReference type="PANTHER" id="PTHR43270:SF4">
    <property type="entry name" value="CARNOSINE DIPEPTIDASE 2, ISOFORM A"/>
    <property type="match status" value="1"/>
</dbReference>
<keyword evidence="1" id="KW-0645">Protease</keyword>
<proteinExistence type="predicted"/>
<evidence type="ECO:0000313" key="5">
    <source>
        <dbReference type="EMBL" id="KAL3285374.1"/>
    </source>
</evidence>
<sequence>MALPKPLNSIFQYIEQNEDKFIDRLRTAVAISSITNSQENENSILAMTKWTNDLLKSLGIETELKDVKDSFYKGTIPPVIFGNLGTGTCPNKATILVYGNLDVKDAKKEEGWKNDPFQLFVEDSCLFGRGILNKSTVVAWLNTIDTYQTLGITIPVNIKFVFEFMGTQGSLGLKDLLQSEKEKFLAHVDYVCITKGSWLQPEIPCIIHSLKGLCSFSIEVECASRNLDSNIYSGMIQEAMSDLIILVKSLLDEEGNLNIPLLNLETELISDEEKEILRNANFDEENFIESAGINCLSHNGNLLKILRHRMGLPTLSIHNIESSCKESKELEIPGVVIAKLSIRTLYNQTPEEIFQRVKNYLENRWLEYGSKNKMKVCCEKTLNAWHEDVNHVHYQTAVKAIKLVYGMDPCFLSNGYVIPIVNILTEVTNKKVILLPTSLNHEYDVNENLRKVDYINAIKLFAAYLYEMGALPKLWSQSSSSFESCKSQLEVCVCDKFEQEIQAASGDAEQCVCPDISYKSKPVPIDDDERTVCNCEKTVDKTEAVELPRSLIPMKCKCLLVPSEISPRPPSPIGEIMSLMSNASTASRDPTPVLISTQKQKKNITPSIETIKCVCIPKAYRNITRQDQKVITPERQEELMKSMKFVGSEISGKSAGESNENLKTPRMAILGCVCPETSIETICDEMRQIDQMSCPTTKKKQEQLCTKGGKRKHHIVGPPPIDEEESEISMGPLSHCSCSSNESIPVIPECDCETENPLNSLNKNTKNLENEVD</sequence>
<dbReference type="InterPro" id="IPR051458">
    <property type="entry name" value="Cyt/Met_Dipeptidase"/>
</dbReference>
<keyword evidence="2" id="KW-0479">Metal-binding</keyword>
<dbReference type="GO" id="GO:0006508">
    <property type="term" value="P:proteolysis"/>
    <property type="evidence" value="ECO:0007669"/>
    <property type="project" value="UniProtKB-KW"/>
</dbReference>
<evidence type="ECO:0000313" key="6">
    <source>
        <dbReference type="Proteomes" id="UP001516400"/>
    </source>
</evidence>
<dbReference type="GO" id="GO:0046872">
    <property type="term" value="F:metal ion binding"/>
    <property type="evidence" value="ECO:0007669"/>
    <property type="project" value="UniProtKB-KW"/>
</dbReference>
<evidence type="ECO:0000256" key="1">
    <source>
        <dbReference type="ARBA" id="ARBA00022670"/>
    </source>
</evidence>
<evidence type="ECO:0000256" key="4">
    <source>
        <dbReference type="SAM" id="MobiDB-lite"/>
    </source>
</evidence>
<keyword evidence="3" id="KW-0378">Hydrolase</keyword>
<dbReference type="EMBL" id="JABFTP020000165">
    <property type="protein sequence ID" value="KAL3285374.1"/>
    <property type="molecule type" value="Genomic_DNA"/>
</dbReference>
<dbReference type="SUPFAM" id="SSF53187">
    <property type="entry name" value="Zn-dependent exopeptidases"/>
    <property type="match status" value="1"/>
</dbReference>